<name>A0ACD3AMH3_9AGAR</name>
<accession>A0ACD3AMH3</accession>
<protein>
    <submittedName>
        <fullName evidence="1">Uncharacterized protein</fullName>
    </submittedName>
</protein>
<evidence type="ECO:0000313" key="1">
    <source>
        <dbReference type="EMBL" id="TFK66970.1"/>
    </source>
</evidence>
<sequence>MFNFNKLVVVTSLALAASAAVHRRDNTDFSTIFSTILEVDQKTGPEDSAPPSSVVPNTVITAVDGELTEAGTSGSSLLSVLHGDTDPSLDTGSALKKRQDGFEEVFAGTGTALLDRDGSIQGTAYLTYTVVDNSTYNINACLEFCANIEPCVFVNLFYEFNNDLPVSNLKCAAYADVHSASEKTNLGGQQLLPPPAGLTYIQESSGFAALSLVDPATPAGYELVFGSPTDGANNAPGYMGFAFLDKYDVQACANLCDTRGADPVGGACKFFNIWRAVVNGNPTTYTCSMYYEVADESTAVNFGQGDLVVTFSRGYAKL</sequence>
<proteinExistence type="predicted"/>
<evidence type="ECO:0000313" key="2">
    <source>
        <dbReference type="Proteomes" id="UP000308600"/>
    </source>
</evidence>
<organism evidence="1 2">
    <name type="scientific">Pluteus cervinus</name>
    <dbReference type="NCBI Taxonomy" id="181527"/>
    <lineage>
        <taxon>Eukaryota</taxon>
        <taxon>Fungi</taxon>
        <taxon>Dikarya</taxon>
        <taxon>Basidiomycota</taxon>
        <taxon>Agaricomycotina</taxon>
        <taxon>Agaricomycetes</taxon>
        <taxon>Agaricomycetidae</taxon>
        <taxon>Agaricales</taxon>
        <taxon>Pluteineae</taxon>
        <taxon>Pluteaceae</taxon>
        <taxon>Pluteus</taxon>
    </lineage>
</organism>
<dbReference type="Proteomes" id="UP000308600">
    <property type="component" value="Unassembled WGS sequence"/>
</dbReference>
<reference evidence="1 2" key="1">
    <citation type="journal article" date="2019" name="Nat. Ecol. Evol.">
        <title>Megaphylogeny resolves global patterns of mushroom evolution.</title>
        <authorList>
            <person name="Varga T."/>
            <person name="Krizsan K."/>
            <person name="Foldi C."/>
            <person name="Dima B."/>
            <person name="Sanchez-Garcia M."/>
            <person name="Sanchez-Ramirez S."/>
            <person name="Szollosi G.J."/>
            <person name="Szarkandi J.G."/>
            <person name="Papp V."/>
            <person name="Albert L."/>
            <person name="Andreopoulos W."/>
            <person name="Angelini C."/>
            <person name="Antonin V."/>
            <person name="Barry K.W."/>
            <person name="Bougher N.L."/>
            <person name="Buchanan P."/>
            <person name="Buyck B."/>
            <person name="Bense V."/>
            <person name="Catcheside P."/>
            <person name="Chovatia M."/>
            <person name="Cooper J."/>
            <person name="Damon W."/>
            <person name="Desjardin D."/>
            <person name="Finy P."/>
            <person name="Geml J."/>
            <person name="Haridas S."/>
            <person name="Hughes K."/>
            <person name="Justo A."/>
            <person name="Karasinski D."/>
            <person name="Kautmanova I."/>
            <person name="Kiss B."/>
            <person name="Kocsube S."/>
            <person name="Kotiranta H."/>
            <person name="LaButti K.M."/>
            <person name="Lechner B.E."/>
            <person name="Liimatainen K."/>
            <person name="Lipzen A."/>
            <person name="Lukacs Z."/>
            <person name="Mihaltcheva S."/>
            <person name="Morgado L.N."/>
            <person name="Niskanen T."/>
            <person name="Noordeloos M.E."/>
            <person name="Ohm R.A."/>
            <person name="Ortiz-Santana B."/>
            <person name="Ovrebo C."/>
            <person name="Racz N."/>
            <person name="Riley R."/>
            <person name="Savchenko A."/>
            <person name="Shiryaev A."/>
            <person name="Soop K."/>
            <person name="Spirin V."/>
            <person name="Szebenyi C."/>
            <person name="Tomsovsky M."/>
            <person name="Tulloss R.E."/>
            <person name="Uehling J."/>
            <person name="Grigoriev I.V."/>
            <person name="Vagvolgyi C."/>
            <person name="Papp T."/>
            <person name="Martin F.M."/>
            <person name="Miettinen O."/>
            <person name="Hibbett D.S."/>
            <person name="Nagy L.G."/>
        </authorList>
    </citation>
    <scope>NUCLEOTIDE SEQUENCE [LARGE SCALE GENOMIC DNA]</scope>
    <source>
        <strain evidence="1 2">NL-1719</strain>
    </source>
</reference>
<keyword evidence="2" id="KW-1185">Reference proteome</keyword>
<dbReference type="EMBL" id="ML208389">
    <property type="protein sequence ID" value="TFK66970.1"/>
    <property type="molecule type" value="Genomic_DNA"/>
</dbReference>
<gene>
    <name evidence="1" type="ORF">BDN72DRAFT_125476</name>
</gene>